<proteinExistence type="predicted"/>
<name>A0A6D2KFC5_9BRAS</name>
<dbReference type="Gene3D" id="3.40.50.150">
    <property type="entry name" value="Vaccinia Virus protein VP39"/>
    <property type="match status" value="1"/>
</dbReference>
<evidence type="ECO:0000313" key="6">
    <source>
        <dbReference type="Proteomes" id="UP000467841"/>
    </source>
</evidence>
<dbReference type="PANTHER" id="PTHR32183">
    <property type="match status" value="1"/>
</dbReference>
<gene>
    <name evidence="5" type="ORF">MERR_LOCUS37771</name>
</gene>
<keyword evidence="6" id="KW-1185">Reference proteome</keyword>
<dbReference type="Proteomes" id="UP000467841">
    <property type="component" value="Unassembled WGS sequence"/>
</dbReference>
<evidence type="ECO:0000256" key="4">
    <source>
        <dbReference type="ARBA" id="ARBA00022691"/>
    </source>
</evidence>
<dbReference type="EMBL" id="CACVBM020001451">
    <property type="protein sequence ID" value="CAA7050536.1"/>
    <property type="molecule type" value="Genomic_DNA"/>
</dbReference>
<dbReference type="OrthoDB" id="276151at2759"/>
<organism evidence="5 6">
    <name type="scientific">Microthlaspi erraticum</name>
    <dbReference type="NCBI Taxonomy" id="1685480"/>
    <lineage>
        <taxon>Eukaryota</taxon>
        <taxon>Viridiplantae</taxon>
        <taxon>Streptophyta</taxon>
        <taxon>Embryophyta</taxon>
        <taxon>Tracheophyta</taxon>
        <taxon>Spermatophyta</taxon>
        <taxon>Magnoliopsida</taxon>
        <taxon>eudicotyledons</taxon>
        <taxon>Gunneridae</taxon>
        <taxon>Pentapetalae</taxon>
        <taxon>rosids</taxon>
        <taxon>malvids</taxon>
        <taxon>Brassicales</taxon>
        <taxon>Brassicaceae</taxon>
        <taxon>Coluteocarpeae</taxon>
        <taxon>Microthlaspi</taxon>
    </lineage>
</organism>
<keyword evidence="4" id="KW-0949">S-adenosyl-L-methionine</keyword>
<dbReference type="CDD" id="cd02440">
    <property type="entry name" value="AdoMet_MTases"/>
    <property type="match status" value="1"/>
</dbReference>
<sequence>MENGGHWEKCWEAGDTPWDLGTPTPIIAHLVKTGSLPNGRALVPGCGTGYDVVEMASPDRYVVGLDLSKTAVERSTKLFASSPNAKHFSFLAGDFFTWEPAEKFDLIFDYTFFCAIEPSMRPQWAEKMDKLLNPGGELLTLMCPLNDISGNPPYQSAVADYEKCLIPLGFEATSIVDNELSVPSRKGNEKVGRWKKPSTLNSTLAPCDDV</sequence>
<keyword evidence="3" id="KW-0808">Transferase</keyword>
<dbReference type="AlphaFoldDB" id="A0A6D2KFC5"/>
<evidence type="ECO:0000256" key="1">
    <source>
        <dbReference type="ARBA" id="ARBA00022553"/>
    </source>
</evidence>
<dbReference type="GO" id="GO:0032259">
    <property type="term" value="P:methylation"/>
    <property type="evidence" value="ECO:0007669"/>
    <property type="project" value="UniProtKB-KW"/>
</dbReference>
<dbReference type="SUPFAM" id="SSF53335">
    <property type="entry name" value="S-adenosyl-L-methionine-dependent methyltransferases"/>
    <property type="match status" value="1"/>
</dbReference>
<dbReference type="PANTHER" id="PTHR32183:SF11">
    <property type="entry name" value="THIOL METHYLTRANSFERASE 2-RELATED"/>
    <property type="match status" value="1"/>
</dbReference>
<dbReference type="PROSITE" id="PS51585">
    <property type="entry name" value="SAM_MT_TPMT"/>
    <property type="match status" value="1"/>
</dbReference>
<accession>A0A6D2KFC5</accession>
<keyword evidence="2" id="KW-0489">Methyltransferase</keyword>
<dbReference type="InterPro" id="IPR029063">
    <property type="entry name" value="SAM-dependent_MTases_sf"/>
</dbReference>
<keyword evidence="1" id="KW-0597">Phosphoprotein</keyword>
<reference evidence="5" key="1">
    <citation type="submission" date="2020-01" db="EMBL/GenBank/DDBJ databases">
        <authorList>
            <person name="Mishra B."/>
        </authorList>
    </citation>
    <scope>NUCLEOTIDE SEQUENCE [LARGE SCALE GENOMIC DNA]</scope>
</reference>
<dbReference type="Pfam" id="PF05724">
    <property type="entry name" value="TPMT"/>
    <property type="match status" value="1"/>
</dbReference>
<comment type="caution">
    <text evidence="5">The sequence shown here is derived from an EMBL/GenBank/DDBJ whole genome shotgun (WGS) entry which is preliminary data.</text>
</comment>
<protein>
    <recommendedName>
        <fullName evidence="7">Methyltransferase domain-containing protein</fullName>
    </recommendedName>
</protein>
<evidence type="ECO:0000313" key="5">
    <source>
        <dbReference type="EMBL" id="CAA7050536.1"/>
    </source>
</evidence>
<evidence type="ECO:0008006" key="7">
    <source>
        <dbReference type="Google" id="ProtNLM"/>
    </source>
</evidence>
<evidence type="ECO:0000256" key="3">
    <source>
        <dbReference type="ARBA" id="ARBA00022679"/>
    </source>
</evidence>
<dbReference type="InterPro" id="IPR008854">
    <property type="entry name" value="TPMT"/>
</dbReference>
<evidence type="ECO:0000256" key="2">
    <source>
        <dbReference type="ARBA" id="ARBA00022603"/>
    </source>
</evidence>
<dbReference type="GO" id="GO:0008757">
    <property type="term" value="F:S-adenosylmethionine-dependent methyltransferase activity"/>
    <property type="evidence" value="ECO:0007669"/>
    <property type="project" value="InterPro"/>
</dbReference>